<evidence type="ECO:0000256" key="4">
    <source>
        <dbReference type="ARBA" id="ARBA00022989"/>
    </source>
</evidence>
<dbReference type="EMBL" id="KV428153">
    <property type="protein sequence ID" value="KZT35079.1"/>
    <property type="molecule type" value="Genomic_DNA"/>
</dbReference>
<organism evidence="7 8">
    <name type="scientific">Sistotremastrum suecicum HHB10207 ss-3</name>
    <dbReference type="NCBI Taxonomy" id="1314776"/>
    <lineage>
        <taxon>Eukaryota</taxon>
        <taxon>Fungi</taxon>
        <taxon>Dikarya</taxon>
        <taxon>Basidiomycota</taxon>
        <taxon>Agaricomycotina</taxon>
        <taxon>Agaricomycetes</taxon>
        <taxon>Sistotremastrales</taxon>
        <taxon>Sistotremastraceae</taxon>
        <taxon>Sistotremastrum</taxon>
    </lineage>
</organism>
<dbReference type="PANTHER" id="PTHR31123">
    <property type="entry name" value="ACCUMULATION OF DYADS PROTEIN 2-RELATED"/>
    <property type="match status" value="1"/>
</dbReference>
<dbReference type="PANTHER" id="PTHR31123:SF1">
    <property type="entry name" value="ACCUMULATION OF DYADS PROTEIN 2-RELATED"/>
    <property type="match status" value="1"/>
</dbReference>
<comment type="subcellular location">
    <subcellularLocation>
        <location evidence="1">Membrane</location>
        <topology evidence="1">Multi-pass membrane protein</topology>
    </subcellularLocation>
</comment>
<keyword evidence="4 6" id="KW-1133">Transmembrane helix</keyword>
<dbReference type="GO" id="GO:0005886">
    <property type="term" value="C:plasma membrane"/>
    <property type="evidence" value="ECO:0007669"/>
    <property type="project" value="TreeGrafter"/>
</dbReference>
<evidence type="ECO:0000256" key="3">
    <source>
        <dbReference type="ARBA" id="ARBA00022692"/>
    </source>
</evidence>
<sequence>MPLNGAGPGAGGPGGVPRNEFGWNFFNADGTRQMAIQGPGHRKFGNPGPLGLISFASTTLILSLVNVNARGVKEPNIVIGMALGVGGLAQLLAGMWEFACGNTFGATAFSSYGGFWFAYASVLIPGTGILDAYNGTTDLDNALGFFLLAWFIFTFIMLMASLRSNLGLVLLFFFLDLTFMFLMIGSFLPAKVNITKAGGGFGIVTAFIAYYVGASELIPREAGYFTLPVYQLPRRD</sequence>
<feature type="transmembrane region" description="Helical" evidence="6">
    <location>
        <begin position="108"/>
        <end position="130"/>
    </location>
</feature>
<feature type="transmembrane region" description="Helical" evidence="6">
    <location>
        <begin position="48"/>
        <end position="65"/>
    </location>
</feature>
<feature type="transmembrane region" description="Helical" evidence="6">
    <location>
        <begin position="168"/>
        <end position="188"/>
    </location>
</feature>
<proteinExistence type="inferred from homology"/>
<feature type="transmembrane region" description="Helical" evidence="6">
    <location>
        <begin position="142"/>
        <end position="162"/>
    </location>
</feature>
<evidence type="ECO:0000256" key="6">
    <source>
        <dbReference type="SAM" id="Phobius"/>
    </source>
</evidence>
<dbReference type="AlphaFoldDB" id="A0A166A8Q0"/>
<keyword evidence="8" id="KW-1185">Reference proteome</keyword>
<dbReference type="OrthoDB" id="3648309at2759"/>
<dbReference type="Proteomes" id="UP000076798">
    <property type="component" value="Unassembled WGS sequence"/>
</dbReference>
<feature type="transmembrane region" description="Helical" evidence="6">
    <location>
        <begin position="77"/>
        <end position="96"/>
    </location>
</feature>
<comment type="similarity">
    <text evidence="2">Belongs to the acetate uptake transporter (AceTr) (TC 2.A.96) family.</text>
</comment>
<reference evidence="7 8" key="1">
    <citation type="journal article" date="2016" name="Mol. Biol. Evol.">
        <title>Comparative Genomics of Early-Diverging Mushroom-Forming Fungi Provides Insights into the Origins of Lignocellulose Decay Capabilities.</title>
        <authorList>
            <person name="Nagy L.G."/>
            <person name="Riley R."/>
            <person name="Tritt A."/>
            <person name="Adam C."/>
            <person name="Daum C."/>
            <person name="Floudas D."/>
            <person name="Sun H."/>
            <person name="Yadav J.S."/>
            <person name="Pangilinan J."/>
            <person name="Larsson K.H."/>
            <person name="Matsuura K."/>
            <person name="Barry K."/>
            <person name="Labutti K."/>
            <person name="Kuo R."/>
            <person name="Ohm R.A."/>
            <person name="Bhattacharya S.S."/>
            <person name="Shirouzu T."/>
            <person name="Yoshinaga Y."/>
            <person name="Martin F.M."/>
            <person name="Grigoriev I.V."/>
            <person name="Hibbett D.S."/>
        </authorList>
    </citation>
    <scope>NUCLEOTIDE SEQUENCE [LARGE SCALE GENOMIC DNA]</scope>
    <source>
        <strain evidence="7 8">HHB10207 ss-3</strain>
    </source>
</reference>
<evidence type="ECO:0000256" key="1">
    <source>
        <dbReference type="ARBA" id="ARBA00004141"/>
    </source>
</evidence>
<evidence type="ECO:0000313" key="7">
    <source>
        <dbReference type="EMBL" id="KZT35079.1"/>
    </source>
</evidence>
<dbReference type="Pfam" id="PF01184">
    <property type="entry name" value="Gpr1_Fun34_YaaH"/>
    <property type="match status" value="1"/>
</dbReference>
<protein>
    <recommendedName>
        <fullName evidence="9">FUN34 transmembrane protein</fullName>
    </recommendedName>
</protein>
<gene>
    <name evidence="7" type="ORF">SISSUDRAFT_990975</name>
</gene>
<dbReference type="NCBIfam" id="NF038013">
    <property type="entry name" value="AceTr_1"/>
    <property type="match status" value="1"/>
</dbReference>
<name>A0A166A8Q0_9AGAM</name>
<dbReference type="GO" id="GO:0015123">
    <property type="term" value="F:acetate transmembrane transporter activity"/>
    <property type="evidence" value="ECO:0007669"/>
    <property type="project" value="TreeGrafter"/>
</dbReference>
<dbReference type="InterPro" id="IPR051633">
    <property type="entry name" value="AceTr"/>
</dbReference>
<keyword evidence="3 6" id="KW-0812">Transmembrane</keyword>
<evidence type="ECO:0000256" key="2">
    <source>
        <dbReference type="ARBA" id="ARBA00005587"/>
    </source>
</evidence>
<evidence type="ECO:0000313" key="8">
    <source>
        <dbReference type="Proteomes" id="UP000076798"/>
    </source>
</evidence>
<evidence type="ECO:0000256" key="5">
    <source>
        <dbReference type="ARBA" id="ARBA00023136"/>
    </source>
</evidence>
<accession>A0A166A8Q0</accession>
<evidence type="ECO:0008006" key="9">
    <source>
        <dbReference type="Google" id="ProtNLM"/>
    </source>
</evidence>
<keyword evidence="5 6" id="KW-0472">Membrane</keyword>
<dbReference type="STRING" id="1314776.A0A166A8Q0"/>
<feature type="transmembrane region" description="Helical" evidence="6">
    <location>
        <begin position="200"/>
        <end position="218"/>
    </location>
</feature>
<dbReference type="InterPro" id="IPR000791">
    <property type="entry name" value="Gpr1/Fun34/SatP-like"/>
</dbReference>